<evidence type="ECO:0000256" key="9">
    <source>
        <dbReference type="PIRSR" id="PIRSR000114-3"/>
    </source>
</evidence>
<evidence type="ECO:0000313" key="15">
    <source>
        <dbReference type="Proteomes" id="UP000009168"/>
    </source>
</evidence>
<dbReference type="GO" id="GO:0141152">
    <property type="term" value="F:glycerol-3-phosphate dehydrogenase (NAD+) activity"/>
    <property type="evidence" value="ECO:0007669"/>
    <property type="project" value="UniProtKB-UniRule"/>
</dbReference>
<name>W7XHC6_TETTS</name>
<keyword evidence="6" id="KW-0327">Glycosome</keyword>
<dbReference type="InterPro" id="IPR013328">
    <property type="entry name" value="6PGD_dom2"/>
</dbReference>
<feature type="binding site" evidence="9">
    <location>
        <position position="258"/>
    </location>
    <ligand>
        <name>NAD(+)</name>
        <dbReference type="ChEBI" id="CHEBI:57540"/>
    </ligand>
</feature>
<dbReference type="HAMAP" id="MF_00394">
    <property type="entry name" value="NAD_Glyc3P_dehydrog"/>
    <property type="match status" value="1"/>
</dbReference>
<dbReference type="NCBIfam" id="NF000940">
    <property type="entry name" value="PRK00094.1-2"/>
    <property type="match status" value="1"/>
</dbReference>
<organism evidence="14 15">
    <name type="scientific">Tetrahymena thermophila (strain SB210)</name>
    <dbReference type="NCBI Taxonomy" id="312017"/>
    <lineage>
        <taxon>Eukaryota</taxon>
        <taxon>Sar</taxon>
        <taxon>Alveolata</taxon>
        <taxon>Ciliophora</taxon>
        <taxon>Intramacronucleata</taxon>
        <taxon>Oligohymenophorea</taxon>
        <taxon>Hymenostomatida</taxon>
        <taxon>Tetrahymenina</taxon>
        <taxon>Tetrahymenidae</taxon>
        <taxon>Tetrahymena</taxon>
    </lineage>
</organism>
<evidence type="ECO:0000256" key="5">
    <source>
        <dbReference type="ARBA" id="ARBA00060503"/>
    </source>
</evidence>
<keyword evidence="15" id="KW-1185">Reference proteome</keyword>
<dbReference type="PIRSF" id="PIRSF000114">
    <property type="entry name" value="Glycerol-3-P_dh"/>
    <property type="match status" value="1"/>
</dbReference>
<dbReference type="GO" id="GO:0005829">
    <property type="term" value="C:cytosol"/>
    <property type="evidence" value="ECO:0007669"/>
    <property type="project" value="TreeGrafter"/>
</dbReference>
<protein>
    <recommendedName>
        <fullName evidence="11">Glycerol-3-phosphate dehydrogenase [NAD(+)]</fullName>
        <ecNumber evidence="11">1.1.1.8</ecNumber>
    </recommendedName>
</protein>
<dbReference type="GO" id="GO:0005975">
    <property type="term" value="P:carbohydrate metabolic process"/>
    <property type="evidence" value="ECO:0007669"/>
    <property type="project" value="InterPro"/>
</dbReference>
<dbReference type="AlphaFoldDB" id="W7XHC6"/>
<dbReference type="Gene3D" id="3.40.50.720">
    <property type="entry name" value="NAD(P)-binding Rossmann-like Domain"/>
    <property type="match status" value="1"/>
</dbReference>
<feature type="binding site" evidence="8">
    <location>
        <position position="110"/>
    </location>
    <ligand>
        <name>substrate</name>
    </ligand>
</feature>
<evidence type="ECO:0000259" key="13">
    <source>
        <dbReference type="Pfam" id="PF07479"/>
    </source>
</evidence>
<dbReference type="PRINTS" id="PR00077">
    <property type="entry name" value="GPDHDRGNASE"/>
</dbReference>
<dbReference type="RefSeq" id="XP_012655009.1">
    <property type="nucleotide sequence ID" value="XM_012799555.1"/>
</dbReference>
<accession>W7XHC6</accession>
<dbReference type="InterPro" id="IPR006168">
    <property type="entry name" value="G3P_DH_NAD-dep"/>
</dbReference>
<dbReference type="Pfam" id="PF01210">
    <property type="entry name" value="NAD_Gly3P_dh_N"/>
    <property type="match status" value="1"/>
</dbReference>
<evidence type="ECO:0000313" key="14">
    <source>
        <dbReference type="EMBL" id="EWS72464.1"/>
    </source>
</evidence>
<dbReference type="STRING" id="312017.W7XHC6"/>
<evidence type="ECO:0000256" key="4">
    <source>
        <dbReference type="ARBA" id="ARBA00048683"/>
    </source>
</evidence>
<evidence type="ECO:0000256" key="1">
    <source>
        <dbReference type="ARBA" id="ARBA00011009"/>
    </source>
</evidence>
<dbReference type="PANTHER" id="PTHR11728:SF1">
    <property type="entry name" value="GLYCEROL-3-PHOSPHATE DEHYDROGENASE [NAD(+)] 2, CHLOROPLASTIC"/>
    <property type="match status" value="1"/>
</dbReference>
<comment type="catalytic activity">
    <reaction evidence="4 11">
        <text>sn-glycerol 3-phosphate + NAD(+) = dihydroxyacetone phosphate + NADH + H(+)</text>
        <dbReference type="Rhea" id="RHEA:11092"/>
        <dbReference type="ChEBI" id="CHEBI:15378"/>
        <dbReference type="ChEBI" id="CHEBI:57540"/>
        <dbReference type="ChEBI" id="CHEBI:57597"/>
        <dbReference type="ChEBI" id="CHEBI:57642"/>
        <dbReference type="ChEBI" id="CHEBI:57945"/>
        <dbReference type="EC" id="1.1.1.8"/>
    </reaction>
</comment>
<dbReference type="InterPro" id="IPR036291">
    <property type="entry name" value="NAD(P)-bd_dom_sf"/>
</dbReference>
<evidence type="ECO:0000256" key="2">
    <source>
        <dbReference type="ARBA" id="ARBA00023002"/>
    </source>
</evidence>
<dbReference type="GO" id="GO:0046168">
    <property type="term" value="P:glycerol-3-phosphate catabolic process"/>
    <property type="evidence" value="ECO:0007669"/>
    <property type="project" value="UniProtKB-UniRule"/>
</dbReference>
<dbReference type="KEGG" id="tet:TTHERM_000530149"/>
<dbReference type="PROSITE" id="PS00957">
    <property type="entry name" value="NAD_G3PDH"/>
    <property type="match status" value="1"/>
</dbReference>
<dbReference type="InParanoid" id="W7XHC6"/>
<keyword evidence="2 10" id="KW-0560">Oxidoreductase</keyword>
<dbReference type="Gene3D" id="1.10.1040.10">
    <property type="entry name" value="N-(1-d-carboxylethyl)-l-norvaline Dehydrogenase, domain 2"/>
    <property type="match status" value="1"/>
</dbReference>
<evidence type="ECO:0000256" key="8">
    <source>
        <dbReference type="PIRSR" id="PIRSR000114-2"/>
    </source>
</evidence>
<dbReference type="FunFam" id="3.40.50.720:FF:000019">
    <property type="entry name" value="Glycerol-3-phosphate dehydrogenase [NAD(P)+]"/>
    <property type="match status" value="1"/>
</dbReference>
<feature type="domain" description="Glycerol-3-phosphate dehydrogenase NAD-dependent N-terminal" evidence="12">
    <location>
        <begin position="6"/>
        <end position="163"/>
    </location>
</feature>
<evidence type="ECO:0000256" key="10">
    <source>
        <dbReference type="RuleBase" id="RU000437"/>
    </source>
</evidence>
<dbReference type="EC" id="1.1.1.8" evidence="11"/>
<comment type="subcellular location">
    <subcellularLocation>
        <location evidence="5">Glycosome</location>
    </subcellularLocation>
</comment>
<feature type="active site" description="Proton acceptor" evidence="7">
    <location>
        <position position="194"/>
    </location>
</feature>
<feature type="domain" description="Glycerol-3-phosphate dehydrogenase NAD-dependent C-terminal" evidence="13">
    <location>
        <begin position="183"/>
        <end position="323"/>
    </location>
</feature>
<dbReference type="SUPFAM" id="SSF51735">
    <property type="entry name" value="NAD(P)-binding Rossmann-fold domains"/>
    <property type="match status" value="1"/>
</dbReference>
<feature type="binding site" evidence="9">
    <location>
        <position position="143"/>
    </location>
    <ligand>
        <name>NAD(+)</name>
        <dbReference type="ChEBI" id="CHEBI:57540"/>
    </ligand>
</feature>
<dbReference type="SUPFAM" id="SSF48179">
    <property type="entry name" value="6-phosphogluconate dehydrogenase C-terminal domain-like"/>
    <property type="match status" value="1"/>
</dbReference>
<evidence type="ECO:0000256" key="3">
    <source>
        <dbReference type="ARBA" id="ARBA00023027"/>
    </source>
</evidence>
<reference evidence="15" key="1">
    <citation type="journal article" date="2006" name="PLoS Biol.">
        <title>Macronuclear genome sequence of the ciliate Tetrahymena thermophila, a model eukaryote.</title>
        <authorList>
            <person name="Eisen J.A."/>
            <person name="Coyne R.S."/>
            <person name="Wu M."/>
            <person name="Wu D."/>
            <person name="Thiagarajan M."/>
            <person name="Wortman J.R."/>
            <person name="Badger J.H."/>
            <person name="Ren Q."/>
            <person name="Amedeo P."/>
            <person name="Jones K.M."/>
            <person name="Tallon L.J."/>
            <person name="Delcher A.L."/>
            <person name="Salzberg S.L."/>
            <person name="Silva J.C."/>
            <person name="Haas B.J."/>
            <person name="Majoros W.H."/>
            <person name="Farzad M."/>
            <person name="Carlton J.M."/>
            <person name="Smith R.K. Jr."/>
            <person name="Garg J."/>
            <person name="Pearlman R.E."/>
            <person name="Karrer K.M."/>
            <person name="Sun L."/>
            <person name="Manning G."/>
            <person name="Elde N.C."/>
            <person name="Turkewitz A.P."/>
            <person name="Asai D.J."/>
            <person name="Wilkes D.E."/>
            <person name="Wang Y."/>
            <person name="Cai H."/>
            <person name="Collins K."/>
            <person name="Stewart B.A."/>
            <person name="Lee S.R."/>
            <person name="Wilamowska K."/>
            <person name="Weinberg Z."/>
            <person name="Ruzzo W.L."/>
            <person name="Wloga D."/>
            <person name="Gaertig J."/>
            <person name="Frankel J."/>
            <person name="Tsao C.-C."/>
            <person name="Gorovsky M.A."/>
            <person name="Keeling P.J."/>
            <person name="Waller R.F."/>
            <person name="Patron N.J."/>
            <person name="Cherry J.M."/>
            <person name="Stover N.A."/>
            <person name="Krieger C.J."/>
            <person name="del Toro C."/>
            <person name="Ryder H.F."/>
            <person name="Williamson S.C."/>
            <person name="Barbeau R.A."/>
            <person name="Hamilton E.P."/>
            <person name="Orias E."/>
        </authorList>
    </citation>
    <scope>NUCLEOTIDE SEQUENCE [LARGE SCALE GENOMIC DNA]</scope>
    <source>
        <strain evidence="15">SB210</strain>
    </source>
</reference>
<proteinExistence type="inferred from homology"/>
<dbReference type="PANTHER" id="PTHR11728">
    <property type="entry name" value="GLYCEROL-3-PHOSPHATE DEHYDROGENASE"/>
    <property type="match status" value="1"/>
</dbReference>
<comment type="similarity">
    <text evidence="1 10">Belongs to the NAD-dependent glycerol-3-phosphate dehydrogenase family.</text>
</comment>
<dbReference type="Proteomes" id="UP000009168">
    <property type="component" value="Unassembled WGS sequence"/>
</dbReference>
<feature type="binding site" evidence="8">
    <location>
        <begin position="258"/>
        <end position="259"/>
    </location>
    <ligand>
        <name>substrate</name>
    </ligand>
</feature>
<dbReference type="FunCoup" id="W7XHC6">
    <property type="interactions" value="87"/>
</dbReference>
<evidence type="ECO:0000259" key="12">
    <source>
        <dbReference type="Pfam" id="PF01210"/>
    </source>
</evidence>
<dbReference type="GeneID" id="24439429"/>
<evidence type="ECO:0000256" key="11">
    <source>
        <dbReference type="RuleBase" id="RU361243"/>
    </source>
</evidence>
<dbReference type="InterPro" id="IPR008927">
    <property type="entry name" value="6-PGluconate_DH-like_C_sf"/>
</dbReference>
<dbReference type="Pfam" id="PF07479">
    <property type="entry name" value="NAD_Gly3P_dh_C"/>
    <property type="match status" value="1"/>
</dbReference>
<dbReference type="InterPro" id="IPR011128">
    <property type="entry name" value="G3P_DH_NAD-dep_N"/>
</dbReference>
<evidence type="ECO:0000256" key="6">
    <source>
        <dbReference type="ARBA" id="ARBA00084116"/>
    </source>
</evidence>
<sequence length="348" mass="38357">MKRFTKVAILGNGAFGTALAHAASFNPYNKVMMYARDPEVAQHINDKKRNPKFFSDIELNGNITASSSFKEVVQDAAFILSCIPTQQTMVVLRENREHINLETPFVSCSKGMLVESEKFISEAVNEMFEGKLKYCVLSGPSFAKEILQNMPTLVVVASNDIKNAQVVQESLSHGAFKVYTNDDVIGVEIAGALKNVFAIGAGFIEGSDFGINTTTAFIVRGTAEIQKFAKTYGARDETFYGLAGIGDLMLTSFGSLSRNRTCGYRLGKGESLEDIVKSSTGVVEGIPTLDVVYKYAKKNNLDMPITFTIYDLLHGQISLQSAVKRLMTVNLGTEFPQNYAKQEWKQHF</sequence>
<keyword evidence="3 9" id="KW-0520">NAD</keyword>
<feature type="binding site" evidence="9">
    <location>
        <begin position="11"/>
        <end position="16"/>
    </location>
    <ligand>
        <name>NAD(+)</name>
        <dbReference type="ChEBI" id="CHEBI:57540"/>
    </ligand>
</feature>
<dbReference type="GO" id="GO:0051287">
    <property type="term" value="F:NAD binding"/>
    <property type="evidence" value="ECO:0007669"/>
    <property type="project" value="UniProtKB-UniRule"/>
</dbReference>
<dbReference type="OrthoDB" id="10263760at2759"/>
<evidence type="ECO:0000256" key="7">
    <source>
        <dbReference type="PIRSR" id="PIRSR000114-1"/>
    </source>
</evidence>
<dbReference type="NCBIfam" id="NF000942">
    <property type="entry name" value="PRK00094.1-4"/>
    <property type="match status" value="1"/>
</dbReference>
<dbReference type="InterPro" id="IPR006109">
    <property type="entry name" value="G3P_DH_NAD-dep_C"/>
</dbReference>
<dbReference type="GO" id="GO:0020015">
    <property type="term" value="C:glycosome"/>
    <property type="evidence" value="ECO:0007669"/>
    <property type="project" value="UniProtKB-SubCell"/>
</dbReference>
<dbReference type="EMBL" id="GG662522">
    <property type="protein sequence ID" value="EWS72464.1"/>
    <property type="molecule type" value="Genomic_DNA"/>
</dbReference>
<dbReference type="FunFam" id="1.10.1040.10:FF:000001">
    <property type="entry name" value="Glycerol-3-phosphate dehydrogenase [NAD(P)+]"/>
    <property type="match status" value="1"/>
</dbReference>
<gene>
    <name evidence="14" type="ORF">TTHERM_000530149</name>
</gene>